<proteinExistence type="predicted"/>
<dbReference type="AlphaFoldDB" id="A0A6L3YY61"/>
<evidence type="ECO:0000313" key="4">
    <source>
        <dbReference type="Proteomes" id="UP000481876"/>
    </source>
</evidence>
<evidence type="ECO:0000256" key="1">
    <source>
        <dbReference type="SAM" id="MobiDB-lite"/>
    </source>
</evidence>
<evidence type="ECO:0000313" key="2">
    <source>
        <dbReference type="EMBL" id="KAB2749701.1"/>
    </source>
</evidence>
<comment type="caution">
    <text evidence="2">The sequence shown here is derived from an EMBL/GenBank/DDBJ whole genome shotgun (WGS) entry which is preliminary data.</text>
</comment>
<accession>A0A6L3YY61</accession>
<organism evidence="2 4">
    <name type="scientific">Brucella anthropi</name>
    <name type="common">Ochrobactrum anthropi</name>
    <dbReference type="NCBI Taxonomy" id="529"/>
    <lineage>
        <taxon>Bacteria</taxon>
        <taxon>Pseudomonadati</taxon>
        <taxon>Pseudomonadota</taxon>
        <taxon>Alphaproteobacteria</taxon>
        <taxon>Hyphomicrobiales</taxon>
        <taxon>Brucellaceae</taxon>
        <taxon>Brucella/Ochrobactrum group</taxon>
        <taxon>Brucella</taxon>
    </lineage>
</organism>
<dbReference type="Proteomes" id="UP000481876">
    <property type="component" value="Unassembled WGS sequence"/>
</dbReference>
<sequence length="25" mass="2673">MSNHQVTLPDSKGSLHSYTLTGTPT</sequence>
<dbReference type="EMBL" id="WBWS01000135">
    <property type="protein sequence ID" value="KAB2749701.1"/>
    <property type="molecule type" value="Genomic_DNA"/>
</dbReference>
<feature type="non-terminal residue" evidence="2">
    <location>
        <position position="25"/>
    </location>
</feature>
<protein>
    <submittedName>
        <fullName evidence="2">Dihydrodipicolinate synthase family protein</fullName>
    </submittedName>
</protein>
<feature type="region of interest" description="Disordered" evidence="1">
    <location>
        <begin position="1"/>
        <end position="25"/>
    </location>
</feature>
<evidence type="ECO:0000313" key="3">
    <source>
        <dbReference type="EMBL" id="KAB2768089.1"/>
    </source>
</evidence>
<reference evidence="2 4" key="1">
    <citation type="submission" date="2019-09" db="EMBL/GenBank/DDBJ databases">
        <title>Taxonomic organization of the family Brucellaceae based on a phylogenomic approach.</title>
        <authorList>
            <person name="Leclercq S."/>
            <person name="Cloeckaert A."/>
            <person name="Zygmunt M.S."/>
        </authorList>
    </citation>
    <scope>NUCLEOTIDE SEQUENCE [LARGE SCALE GENOMIC DNA]</scope>
    <source>
        <strain evidence="2 4">LMG 3313</strain>
    </source>
</reference>
<gene>
    <name evidence="3" type="ORF">F9L04_13370</name>
    <name evidence="2" type="ORF">F9L04_26375</name>
</gene>
<dbReference type="EMBL" id="WBWS01000013">
    <property type="protein sequence ID" value="KAB2768089.1"/>
    <property type="molecule type" value="Genomic_DNA"/>
</dbReference>
<name>A0A6L3YY61_BRUAN</name>